<dbReference type="InterPro" id="IPR043519">
    <property type="entry name" value="NT_sf"/>
</dbReference>
<dbReference type="Pfam" id="PF04229">
    <property type="entry name" value="GrpB"/>
    <property type="match status" value="1"/>
</dbReference>
<keyword evidence="1" id="KW-0808">Transferase</keyword>
<dbReference type="Proteomes" id="UP000199699">
    <property type="component" value="Unassembled WGS sequence"/>
</dbReference>
<dbReference type="OrthoDB" id="9799092at2"/>
<proteinExistence type="predicted"/>
<protein>
    <submittedName>
        <fullName evidence="1">GrpB domain, predicted nucleotidyltransferase, UPF0157 family</fullName>
    </submittedName>
</protein>
<dbReference type="Gene3D" id="3.30.460.10">
    <property type="entry name" value="Beta Polymerase, domain 2"/>
    <property type="match status" value="1"/>
</dbReference>
<accession>A0A1C6RHR4</accession>
<dbReference type="InterPro" id="IPR007344">
    <property type="entry name" value="GrpB/CoaE"/>
</dbReference>
<dbReference type="AlphaFoldDB" id="A0A1C6RHR4"/>
<dbReference type="PANTHER" id="PTHR34822">
    <property type="entry name" value="GRPB DOMAIN PROTEIN (AFU_ORTHOLOGUE AFUA_1G01530)"/>
    <property type="match status" value="1"/>
</dbReference>
<evidence type="ECO:0000313" key="2">
    <source>
        <dbReference type="Proteomes" id="UP000199699"/>
    </source>
</evidence>
<sequence length="181" mass="20538">MSSPVEIVDYQPVWGAAFDDLGATLRQALGDVALRIDHIGSTAVPGLAAKPVIDIQISVRSLEPVDEFRGPLEGLGYVYRADNPERTKRYFREPPGHRRTHVHVRQHGSFSQQFPLLFRDYLRSHPNVAAEYATVKRRCARQFHHDRQAYVEAKDPFIWTTIRHADAWAQQVGWTPGPSDA</sequence>
<name>A0A1C6RHR4_9ACTN</name>
<dbReference type="PANTHER" id="PTHR34822:SF1">
    <property type="entry name" value="GRPB FAMILY PROTEIN"/>
    <property type="match status" value="1"/>
</dbReference>
<dbReference type="GO" id="GO:0016740">
    <property type="term" value="F:transferase activity"/>
    <property type="evidence" value="ECO:0007669"/>
    <property type="project" value="UniProtKB-KW"/>
</dbReference>
<keyword evidence="2" id="KW-1185">Reference proteome</keyword>
<organism evidence="1 2">
    <name type="scientific">Micromonospora nigra</name>
    <dbReference type="NCBI Taxonomy" id="145857"/>
    <lineage>
        <taxon>Bacteria</taxon>
        <taxon>Bacillati</taxon>
        <taxon>Actinomycetota</taxon>
        <taxon>Actinomycetes</taxon>
        <taxon>Micromonosporales</taxon>
        <taxon>Micromonosporaceae</taxon>
        <taxon>Micromonospora</taxon>
    </lineage>
</organism>
<evidence type="ECO:0000313" key="1">
    <source>
        <dbReference type="EMBL" id="SCL16726.1"/>
    </source>
</evidence>
<dbReference type="RefSeq" id="WP_091077193.1">
    <property type="nucleotide sequence ID" value="NZ_FMHT01000003.1"/>
</dbReference>
<dbReference type="EMBL" id="FMHT01000003">
    <property type="protein sequence ID" value="SCL16726.1"/>
    <property type="molecule type" value="Genomic_DNA"/>
</dbReference>
<reference evidence="1 2" key="1">
    <citation type="submission" date="2016-06" db="EMBL/GenBank/DDBJ databases">
        <authorList>
            <person name="Kjaerup R.B."/>
            <person name="Dalgaard T.S."/>
            <person name="Juul-Madsen H.R."/>
        </authorList>
    </citation>
    <scope>NUCLEOTIDE SEQUENCE [LARGE SCALE GENOMIC DNA]</scope>
    <source>
        <strain evidence="1 2">DSM 43818</strain>
    </source>
</reference>
<dbReference type="STRING" id="145857.GA0070616_1098"/>
<dbReference type="SUPFAM" id="SSF81301">
    <property type="entry name" value="Nucleotidyltransferase"/>
    <property type="match status" value="1"/>
</dbReference>
<gene>
    <name evidence="1" type="ORF">GA0070616_1098</name>
</gene>